<keyword evidence="3" id="KW-0325">Glycoprotein</keyword>
<dbReference type="Pfam" id="PF00450">
    <property type="entry name" value="Peptidase_S10"/>
    <property type="match status" value="1"/>
</dbReference>
<comment type="caution">
    <text evidence="4">The sequence shown here is derived from an EMBL/GenBank/DDBJ whole genome shotgun (WGS) entry which is preliminary data.</text>
</comment>
<name>A0A835BAI0_9POAL</name>
<keyword evidence="5" id="KW-1185">Reference proteome</keyword>
<dbReference type="FunFam" id="3.40.50.1820:FF:000581">
    <property type="entry name" value="Os11g0431400 protein"/>
    <property type="match status" value="1"/>
</dbReference>
<dbReference type="PRINTS" id="PR00724">
    <property type="entry name" value="CRBOXYPTASEC"/>
</dbReference>
<accession>A0A835BAI0</accession>
<dbReference type="GO" id="GO:0006508">
    <property type="term" value="P:proteolysis"/>
    <property type="evidence" value="ECO:0007669"/>
    <property type="project" value="InterPro"/>
</dbReference>
<dbReference type="AlphaFoldDB" id="A0A835BAI0"/>
<keyword evidence="2" id="KW-0732">Signal</keyword>
<dbReference type="Gene3D" id="3.40.50.12670">
    <property type="match status" value="1"/>
</dbReference>
<reference evidence="4" key="1">
    <citation type="submission" date="2020-07" db="EMBL/GenBank/DDBJ databases">
        <title>Genome sequence and genetic diversity analysis of an under-domesticated orphan crop, white fonio (Digitaria exilis).</title>
        <authorList>
            <person name="Bennetzen J.L."/>
            <person name="Chen S."/>
            <person name="Ma X."/>
            <person name="Wang X."/>
            <person name="Yssel A.E.J."/>
            <person name="Chaluvadi S.R."/>
            <person name="Johnson M."/>
            <person name="Gangashetty P."/>
            <person name="Hamidou F."/>
            <person name="Sanogo M.D."/>
            <person name="Zwaenepoel A."/>
            <person name="Wallace J."/>
            <person name="Van De Peer Y."/>
            <person name="Van Deynze A."/>
        </authorList>
    </citation>
    <scope>NUCLEOTIDE SEQUENCE</scope>
    <source>
        <tissue evidence="4">Leaves</tissue>
    </source>
</reference>
<dbReference type="SUPFAM" id="SSF53474">
    <property type="entry name" value="alpha/beta-Hydrolases"/>
    <property type="match status" value="1"/>
</dbReference>
<dbReference type="OrthoDB" id="443318at2759"/>
<dbReference type="GO" id="GO:0019748">
    <property type="term" value="P:secondary metabolic process"/>
    <property type="evidence" value="ECO:0007669"/>
    <property type="project" value="TreeGrafter"/>
</dbReference>
<proteinExistence type="inferred from homology"/>
<evidence type="ECO:0000313" key="5">
    <source>
        <dbReference type="Proteomes" id="UP000636709"/>
    </source>
</evidence>
<dbReference type="Gene3D" id="3.40.50.1820">
    <property type="entry name" value="alpha/beta hydrolase"/>
    <property type="match status" value="1"/>
</dbReference>
<dbReference type="GO" id="GO:0004185">
    <property type="term" value="F:serine-type carboxypeptidase activity"/>
    <property type="evidence" value="ECO:0007669"/>
    <property type="project" value="InterPro"/>
</dbReference>
<evidence type="ECO:0000256" key="1">
    <source>
        <dbReference type="ARBA" id="ARBA00009431"/>
    </source>
</evidence>
<evidence type="ECO:0000256" key="2">
    <source>
        <dbReference type="ARBA" id="ARBA00022729"/>
    </source>
</evidence>
<gene>
    <name evidence="4" type="ORF">HU200_039438</name>
</gene>
<protein>
    <recommendedName>
        <fullName evidence="6">Serine carboxypeptidase</fullName>
    </recommendedName>
</protein>
<dbReference type="InterPro" id="IPR029058">
    <property type="entry name" value="AB_hydrolase_fold"/>
</dbReference>
<sequence>MVVAFAASATGWVVSSLPGFDGYLPFNLETGYVEVDEANGVELFYYFVQAESESEAETAAAPFVLWLTGGHRCSVFSGLAYEIGPIRLVVEPYNGTLPRLQYNRNSWTKVSHILFVDSPVGAGFSFSREPKGYDVGDISASLQLQEFLSKWFNDHPEYLGNPFYIGGDSYAGKIVPFLAQIISEGIDRGRRPFPPLEGYLVGNPGTGEIIDYSSRVPYAHGVGIISDQLYETILGHCQGQDFFNPSNALCAQALNTFNNLIDQVQKSQILLDKCVYASAVPNIGRKTDGSDGRRTLREEMGAGELNHPPARPPVSCMTYGYYLSYFWANDRRTREALGIKKGTVDEWVRCHDKELPYTNDLGSVIKYHRNVTTRGYRALVYSGDHDLVIPHLGTQAWVRSLNFSIVDDWKAWHLGGQSAGFTIGYSNSLTFATIKGRWDTAPEYEPERCFAMFSRWILNRPL</sequence>
<organism evidence="4 5">
    <name type="scientific">Digitaria exilis</name>
    <dbReference type="NCBI Taxonomy" id="1010633"/>
    <lineage>
        <taxon>Eukaryota</taxon>
        <taxon>Viridiplantae</taxon>
        <taxon>Streptophyta</taxon>
        <taxon>Embryophyta</taxon>
        <taxon>Tracheophyta</taxon>
        <taxon>Spermatophyta</taxon>
        <taxon>Magnoliopsida</taxon>
        <taxon>Liliopsida</taxon>
        <taxon>Poales</taxon>
        <taxon>Poaceae</taxon>
        <taxon>PACMAD clade</taxon>
        <taxon>Panicoideae</taxon>
        <taxon>Panicodae</taxon>
        <taxon>Paniceae</taxon>
        <taxon>Anthephorinae</taxon>
        <taxon>Digitaria</taxon>
    </lineage>
</organism>
<dbReference type="InterPro" id="IPR001563">
    <property type="entry name" value="Peptidase_S10"/>
</dbReference>
<evidence type="ECO:0008006" key="6">
    <source>
        <dbReference type="Google" id="ProtNLM"/>
    </source>
</evidence>
<evidence type="ECO:0000256" key="3">
    <source>
        <dbReference type="ARBA" id="ARBA00023180"/>
    </source>
</evidence>
<dbReference type="Proteomes" id="UP000636709">
    <property type="component" value="Unassembled WGS sequence"/>
</dbReference>
<evidence type="ECO:0000313" key="4">
    <source>
        <dbReference type="EMBL" id="KAF8692620.1"/>
    </source>
</evidence>
<dbReference type="PANTHER" id="PTHR11802">
    <property type="entry name" value="SERINE PROTEASE FAMILY S10 SERINE CARBOXYPEPTIDASE"/>
    <property type="match status" value="1"/>
</dbReference>
<dbReference type="FunFam" id="3.40.50.12670:FF:000001">
    <property type="entry name" value="Carboxypeptidase"/>
    <property type="match status" value="1"/>
</dbReference>
<dbReference type="PANTHER" id="PTHR11802:SF260">
    <property type="entry name" value="SERINE CARBOXYPEPTIDASE-LIKE 19"/>
    <property type="match status" value="1"/>
</dbReference>
<comment type="similarity">
    <text evidence="1">Belongs to the peptidase S10 family.</text>
</comment>
<dbReference type="EMBL" id="JACEFO010001934">
    <property type="protein sequence ID" value="KAF8692620.1"/>
    <property type="molecule type" value="Genomic_DNA"/>
</dbReference>
<dbReference type="GO" id="GO:0016747">
    <property type="term" value="F:acyltransferase activity, transferring groups other than amino-acyl groups"/>
    <property type="evidence" value="ECO:0007669"/>
    <property type="project" value="TreeGrafter"/>
</dbReference>